<dbReference type="Proteomes" id="UP001147830">
    <property type="component" value="Unassembled WGS sequence"/>
</dbReference>
<evidence type="ECO:0000313" key="2">
    <source>
        <dbReference type="Proteomes" id="UP001147830"/>
    </source>
</evidence>
<keyword evidence="2" id="KW-1185">Reference proteome</keyword>
<organism evidence="1 2">
    <name type="scientific">Thalassolituus pacificus</name>
    <dbReference type="NCBI Taxonomy" id="2975440"/>
    <lineage>
        <taxon>Bacteria</taxon>
        <taxon>Pseudomonadati</taxon>
        <taxon>Pseudomonadota</taxon>
        <taxon>Gammaproteobacteria</taxon>
        <taxon>Oceanospirillales</taxon>
        <taxon>Oceanospirillaceae</taxon>
        <taxon>Thalassolituus</taxon>
    </lineage>
</organism>
<reference evidence="1" key="1">
    <citation type="journal article" date="2022" name="Front. Microbiol.">
        <title>Genome-based taxonomic rearrangement of Oceanobacter-related bacteria including the description of Thalassolituus hydrocarbonoclasticus sp. nov. and Thalassolituus pacificus sp. nov. and emended description of the genus Thalassolituus.</title>
        <authorList>
            <person name="Dong C."/>
            <person name="Wei L."/>
            <person name="Wang J."/>
            <person name="Lai Q."/>
            <person name="Huang Z."/>
            <person name="Shao Z."/>
        </authorList>
    </citation>
    <scope>NUCLEOTIDE SEQUENCE</scope>
    <source>
        <strain evidence="1">59MF3M-4</strain>
    </source>
</reference>
<sequence>MTKYWTPVTERHLADMLRTAEQQMAPSLRQTWQLIRLPTPELWQQHPWGDEGCGFWVVAVFGKTCVYLNDISQGFNSSIFMSWGHIEDYQTRTDTLGSHLAGLFHSQPSVTSDID</sequence>
<proteinExistence type="predicted"/>
<dbReference type="EMBL" id="JAOANI010000028">
    <property type="protein sequence ID" value="MCT7360358.1"/>
    <property type="molecule type" value="Genomic_DNA"/>
</dbReference>
<name>A0A9X2WH99_9GAMM</name>
<evidence type="ECO:0000313" key="1">
    <source>
        <dbReference type="EMBL" id="MCT7360358.1"/>
    </source>
</evidence>
<dbReference type="RefSeq" id="WP_260977195.1">
    <property type="nucleotide sequence ID" value="NZ_JAOANI010000028.1"/>
</dbReference>
<accession>A0A9X2WH99</accession>
<comment type="caution">
    <text evidence="1">The sequence shown here is derived from an EMBL/GenBank/DDBJ whole genome shotgun (WGS) entry which is preliminary data.</text>
</comment>
<protein>
    <submittedName>
        <fullName evidence="1">Uncharacterized protein</fullName>
    </submittedName>
</protein>
<reference evidence="1" key="2">
    <citation type="submission" date="2022-08" db="EMBL/GenBank/DDBJ databases">
        <authorList>
            <person name="Dong C."/>
        </authorList>
    </citation>
    <scope>NUCLEOTIDE SEQUENCE</scope>
    <source>
        <strain evidence="1">59MF3M-4</strain>
    </source>
</reference>
<gene>
    <name evidence="1" type="ORF">NYR02_15150</name>
</gene>
<dbReference type="AlphaFoldDB" id="A0A9X2WH99"/>